<dbReference type="CDD" id="cd01392">
    <property type="entry name" value="HTH_LacI"/>
    <property type="match status" value="1"/>
</dbReference>
<keyword evidence="2" id="KW-0238">DNA-binding</keyword>
<dbReference type="PROSITE" id="PS50932">
    <property type="entry name" value="HTH_LACI_2"/>
    <property type="match status" value="1"/>
</dbReference>
<evidence type="ECO:0000256" key="2">
    <source>
        <dbReference type="ARBA" id="ARBA00023125"/>
    </source>
</evidence>
<protein>
    <submittedName>
        <fullName evidence="5">Transcriptional regulator, LacI family</fullName>
        <ecNumber evidence="5">5.1.1.1</ecNumber>
    </submittedName>
</protein>
<dbReference type="STRING" id="383372.Rcas_1277"/>
<dbReference type="AlphaFoldDB" id="A7NIS1"/>
<dbReference type="Proteomes" id="UP000000263">
    <property type="component" value="Chromosome"/>
</dbReference>
<dbReference type="SUPFAM" id="SSF53822">
    <property type="entry name" value="Periplasmic binding protein-like I"/>
    <property type="match status" value="1"/>
</dbReference>
<dbReference type="SUPFAM" id="SSF47413">
    <property type="entry name" value="lambda repressor-like DNA-binding domains"/>
    <property type="match status" value="1"/>
</dbReference>
<dbReference type="GO" id="GO:0003700">
    <property type="term" value="F:DNA-binding transcription factor activity"/>
    <property type="evidence" value="ECO:0007669"/>
    <property type="project" value="TreeGrafter"/>
</dbReference>
<dbReference type="InterPro" id="IPR000843">
    <property type="entry name" value="HTH_LacI"/>
</dbReference>
<dbReference type="InterPro" id="IPR046335">
    <property type="entry name" value="LacI/GalR-like_sensor"/>
</dbReference>
<dbReference type="PANTHER" id="PTHR30146">
    <property type="entry name" value="LACI-RELATED TRANSCRIPTIONAL REPRESSOR"/>
    <property type="match status" value="1"/>
</dbReference>
<gene>
    <name evidence="5" type="ordered locus">Rcas_1277</name>
</gene>
<evidence type="ECO:0000313" key="6">
    <source>
        <dbReference type="Proteomes" id="UP000000263"/>
    </source>
</evidence>
<keyword evidence="5" id="KW-0413">Isomerase</keyword>
<dbReference type="Gene3D" id="3.40.50.2300">
    <property type="match status" value="2"/>
</dbReference>
<dbReference type="GO" id="GO:0000976">
    <property type="term" value="F:transcription cis-regulatory region binding"/>
    <property type="evidence" value="ECO:0007669"/>
    <property type="project" value="TreeGrafter"/>
</dbReference>
<reference evidence="5 6" key="1">
    <citation type="submission" date="2007-08" db="EMBL/GenBank/DDBJ databases">
        <title>Complete sequence of Roseiflexus castenholzii DSM 13941.</title>
        <authorList>
            <consortium name="US DOE Joint Genome Institute"/>
            <person name="Copeland A."/>
            <person name="Lucas S."/>
            <person name="Lapidus A."/>
            <person name="Barry K."/>
            <person name="Glavina del Rio T."/>
            <person name="Dalin E."/>
            <person name="Tice H."/>
            <person name="Pitluck S."/>
            <person name="Thompson L.S."/>
            <person name="Brettin T."/>
            <person name="Bruce D."/>
            <person name="Detter J.C."/>
            <person name="Han C."/>
            <person name="Tapia R."/>
            <person name="Schmutz J."/>
            <person name="Larimer F."/>
            <person name="Land M."/>
            <person name="Hauser L."/>
            <person name="Kyrpides N."/>
            <person name="Mikhailova N."/>
            <person name="Bryant D.A."/>
            <person name="Hanada S."/>
            <person name="Tsukatani Y."/>
            <person name="Richardson P."/>
        </authorList>
    </citation>
    <scope>NUCLEOTIDE SEQUENCE [LARGE SCALE GENOMIC DNA]</scope>
    <source>
        <strain evidence="6">DSM 13941 / HLO8</strain>
    </source>
</reference>
<evidence type="ECO:0000259" key="4">
    <source>
        <dbReference type="PROSITE" id="PS50932"/>
    </source>
</evidence>
<evidence type="ECO:0000256" key="3">
    <source>
        <dbReference type="ARBA" id="ARBA00023163"/>
    </source>
</evidence>
<keyword evidence="6" id="KW-1185">Reference proteome</keyword>
<evidence type="ECO:0000313" key="5">
    <source>
        <dbReference type="EMBL" id="ABU57374.1"/>
    </source>
</evidence>
<dbReference type="KEGG" id="rca:Rcas_1277"/>
<feature type="domain" description="HTH lacI-type" evidence="4">
    <location>
        <begin position="3"/>
        <end position="57"/>
    </location>
</feature>
<dbReference type="eggNOG" id="COG1609">
    <property type="taxonomic scope" value="Bacteria"/>
</dbReference>
<accession>A7NIS1</accession>
<proteinExistence type="predicted"/>
<dbReference type="CDD" id="cd06292">
    <property type="entry name" value="PBP1_AglR_RafR-like"/>
    <property type="match status" value="1"/>
</dbReference>
<dbReference type="Pfam" id="PF00356">
    <property type="entry name" value="LacI"/>
    <property type="match status" value="1"/>
</dbReference>
<dbReference type="HOGENOM" id="CLU_037628_6_1_0"/>
<evidence type="ECO:0000256" key="1">
    <source>
        <dbReference type="ARBA" id="ARBA00023015"/>
    </source>
</evidence>
<organism evidence="5 6">
    <name type="scientific">Roseiflexus castenholzii (strain DSM 13941 / HLO8)</name>
    <dbReference type="NCBI Taxonomy" id="383372"/>
    <lineage>
        <taxon>Bacteria</taxon>
        <taxon>Bacillati</taxon>
        <taxon>Chloroflexota</taxon>
        <taxon>Chloroflexia</taxon>
        <taxon>Chloroflexales</taxon>
        <taxon>Roseiflexineae</taxon>
        <taxon>Roseiflexaceae</taxon>
        <taxon>Roseiflexus</taxon>
    </lineage>
</organism>
<dbReference type="PANTHER" id="PTHR30146:SF155">
    <property type="entry name" value="ALANINE RACEMASE"/>
    <property type="match status" value="1"/>
</dbReference>
<keyword evidence="1" id="KW-0805">Transcription regulation</keyword>
<dbReference type="Gene3D" id="1.10.260.40">
    <property type="entry name" value="lambda repressor-like DNA-binding domains"/>
    <property type="match status" value="1"/>
</dbReference>
<dbReference type="SMART" id="SM00354">
    <property type="entry name" value="HTH_LACI"/>
    <property type="match status" value="1"/>
</dbReference>
<dbReference type="InterPro" id="IPR028082">
    <property type="entry name" value="Peripla_BP_I"/>
</dbReference>
<sequence>MKATIKQVAQRAGVSVATVSYVLNGAGVVTDETRRRVLDAIAELNYQPQYAARSMRGRSHTLGVTLPSHPGRLAEPALAEVLSGLADAAAVRGYFLLLATAGADQDETELCLSLARSRRVDGLVLLDMLVDDPRAQALAAAGIPHVCAGPPPAGVDSPSVVIDMRAAAVDAVRHLLSLGHRRIGLIQLPSDLAVSESIVEGYRQALTDAGLPFDPTLVVESGRTEEDGYQAMTELLATSRAPTAVLAGSDELAFGAMHALNDARLIVGRDVALVGLDDLPLAAHVNPPLTAVRQPRRAQGQQLAILLDDAIMKRNASLRMVTLSARLIIRRSSGSAWRAAEGVN</sequence>
<dbReference type="RefSeq" id="WP_012119804.1">
    <property type="nucleotide sequence ID" value="NC_009767.1"/>
</dbReference>
<dbReference type="InterPro" id="IPR010982">
    <property type="entry name" value="Lambda_DNA-bd_dom_sf"/>
</dbReference>
<dbReference type="GO" id="GO:0008784">
    <property type="term" value="F:alanine racemase activity"/>
    <property type="evidence" value="ECO:0007669"/>
    <property type="project" value="UniProtKB-EC"/>
</dbReference>
<dbReference type="EC" id="5.1.1.1" evidence="5"/>
<keyword evidence="3" id="KW-0804">Transcription</keyword>
<name>A7NIS1_ROSCS</name>
<dbReference type="OrthoDB" id="9775106at2"/>
<dbReference type="Pfam" id="PF13377">
    <property type="entry name" value="Peripla_BP_3"/>
    <property type="match status" value="1"/>
</dbReference>
<dbReference type="EMBL" id="CP000804">
    <property type="protein sequence ID" value="ABU57374.1"/>
    <property type="molecule type" value="Genomic_DNA"/>
</dbReference>